<proteinExistence type="predicted"/>
<name>A0ACB9TC45_HOLOL</name>
<comment type="caution">
    <text evidence="1">The sequence shown here is derived from an EMBL/GenBank/DDBJ whole genome shotgun (WGS) entry which is preliminary data.</text>
</comment>
<protein>
    <submittedName>
        <fullName evidence="1">Cytochrome p450 family 4</fullName>
    </submittedName>
</protein>
<keyword evidence="2" id="KW-1185">Reference proteome</keyword>
<reference evidence="1" key="1">
    <citation type="submission" date="2022-04" db="EMBL/GenBank/DDBJ databases">
        <title>Chromosome-scale genome assembly of Holotrichia oblita Faldermann.</title>
        <authorList>
            <person name="Rongchong L."/>
        </authorList>
    </citation>
    <scope>NUCLEOTIDE SEQUENCE</scope>
    <source>
        <strain evidence="1">81SQS9</strain>
    </source>
</reference>
<dbReference type="EMBL" id="CM043017">
    <property type="protein sequence ID" value="KAI4464349.1"/>
    <property type="molecule type" value="Genomic_DNA"/>
</dbReference>
<accession>A0ACB9TC45</accession>
<evidence type="ECO:0000313" key="2">
    <source>
        <dbReference type="Proteomes" id="UP001056778"/>
    </source>
</evidence>
<dbReference type="Proteomes" id="UP001056778">
    <property type="component" value="Chromosome 3"/>
</dbReference>
<gene>
    <name evidence="1" type="ORF">MML48_3g00009143</name>
</gene>
<organism evidence="1 2">
    <name type="scientific">Holotrichia oblita</name>
    <name type="common">Chafer beetle</name>
    <dbReference type="NCBI Taxonomy" id="644536"/>
    <lineage>
        <taxon>Eukaryota</taxon>
        <taxon>Metazoa</taxon>
        <taxon>Ecdysozoa</taxon>
        <taxon>Arthropoda</taxon>
        <taxon>Hexapoda</taxon>
        <taxon>Insecta</taxon>
        <taxon>Pterygota</taxon>
        <taxon>Neoptera</taxon>
        <taxon>Endopterygota</taxon>
        <taxon>Coleoptera</taxon>
        <taxon>Polyphaga</taxon>
        <taxon>Scarabaeiformia</taxon>
        <taxon>Scarabaeidae</taxon>
        <taxon>Melolonthinae</taxon>
        <taxon>Holotrichia</taxon>
    </lineage>
</organism>
<sequence>MSSPSYITKGQFYNNVHDWLGQGLLTSTDNRWLQHRKLITPTFHFKILENYMNVFVAKTELFLNILDRKADGEVHNIYSDITHCTLDIICESAMGVNINAMYNDDNEYVKCVYEISEIIVWKSLRPYIPRFIFNLLPIGRRLKKDLKILHGFSEKVISDRKKLLKYKQDNKSHNGVIEKDVLGRKKRLSFLDLLIEASEDGKVLNDIDIRQEVDTFMFEGHDTTSASLSWTLLLLGNHPDIQERVFEEVRNVLHDKLTPTSINELNEFKYLERVIKESLRLYPSVPIIMRHTKEEIQIDEHKIPPNVDVVLLIYCVHRDPKVYPNPEKFDPDRFLHENSVNIHPYAYVPFSAGHRNCVESAMGVNVDAMLNDDNEYVKSIYEFNEIILWKSLRPYLPTFIFNLLPTGRKMKNALKILHGFSEKVISDRKALLKQKQRNGSTYDSNDEILLGIKRRLSFLDLLIEASENGKVLNDIDIRQEVDEQVFEEVRNVLHNRSTPRSIAELNELKYLERVIKESLRLYPSVPFIIRQTKEEVQIDKYKIPANVEVFLGIYSVHRDPEIYPDPEKFDPDRFLPENSVNRHPYAYIPFSAGPRNCVELFDTLIGMVKKYGPTFRTWNGSNHELHLTKPEHLEIIMNNSVHITKGHQYEILYPWLGQGLLTTDGARWHQHRKLITPTFHFKILENFMNVFVEKSEILLKNLDAKAVGTVHNIYSDITHCALDIICETAMGVNVNAMSNNNNEYIKAIYDISEVFVWRALRPYIPEFIFQFLKQGRRFQEDLRILHGFTNKVISDRKKILEGKGRDKDTSDKDDLGIKKRLSFLDLLLEASDGGRILSDIDIREEVDTFMFEGHDTTTAGMSWTLFLLGNHPEIQEKVFEEVRNVLQDNPTPRSITELHELKYLDCVIKESLRLYPSVPFIMRRIKQQLSIDNYKIPANVQAILHIYGVHRNPEHYVNPDKFDPDRFLPENSAKRHPYAYVPFSAGPRNCIGQKFAMYEEKTILASIVNRFKLTAVETMDNVKTSCDIILRPANGVLVKLEKRN</sequence>
<evidence type="ECO:0000313" key="1">
    <source>
        <dbReference type="EMBL" id="KAI4464349.1"/>
    </source>
</evidence>